<accession>A0A090IUP3</accession>
<dbReference type="OrthoDB" id="9782620at2"/>
<comment type="similarity">
    <text evidence="1 8">Belongs to the SOS response-associated peptidase family.</text>
</comment>
<name>A0A090IUP3_9BACI</name>
<keyword evidence="7" id="KW-0456">Lyase</keyword>
<dbReference type="SUPFAM" id="SSF143081">
    <property type="entry name" value="BB1717-like"/>
    <property type="match status" value="1"/>
</dbReference>
<evidence type="ECO:0000256" key="5">
    <source>
        <dbReference type="ARBA" id="ARBA00023124"/>
    </source>
</evidence>
<dbReference type="RefSeq" id="WP_034770530.1">
    <property type="nucleotide sequence ID" value="NZ_CCRF01000061.1"/>
</dbReference>
<evidence type="ECO:0000313" key="12">
    <source>
        <dbReference type="Proteomes" id="UP000040576"/>
    </source>
</evidence>
<reference evidence="9 12" key="1">
    <citation type="submission" date="2014-07" db="EMBL/GenBank/DDBJ databases">
        <authorList>
            <person name="Wibberg Daniel"/>
        </authorList>
    </citation>
    <scope>NUCLEOTIDE SEQUENCE [LARGE SCALE GENOMIC DNA]</scope>
</reference>
<evidence type="ECO:0000256" key="6">
    <source>
        <dbReference type="ARBA" id="ARBA00023125"/>
    </source>
</evidence>
<evidence type="ECO:0000313" key="11">
    <source>
        <dbReference type="Proteomes" id="UP000032076"/>
    </source>
</evidence>
<keyword evidence="4 8" id="KW-0378">Hydrolase</keyword>
<dbReference type="Pfam" id="PF02586">
    <property type="entry name" value="SRAP"/>
    <property type="match status" value="1"/>
</dbReference>
<dbReference type="PANTHER" id="PTHR13604">
    <property type="entry name" value="DC12-RELATED"/>
    <property type="match status" value="1"/>
</dbReference>
<keyword evidence="5" id="KW-0190">Covalent protein-DNA linkage</keyword>
<protein>
    <recommendedName>
        <fullName evidence="8">Abasic site processing protein</fullName>
        <ecNumber evidence="8">3.4.-.-</ecNumber>
    </recommendedName>
</protein>
<keyword evidence="12" id="KW-1185">Reference proteome</keyword>
<evidence type="ECO:0000313" key="9">
    <source>
        <dbReference type="EMBL" id="CEE01806.1"/>
    </source>
</evidence>
<evidence type="ECO:0000256" key="8">
    <source>
        <dbReference type="RuleBase" id="RU364100"/>
    </source>
</evidence>
<dbReference type="GO" id="GO:0003697">
    <property type="term" value="F:single-stranded DNA binding"/>
    <property type="evidence" value="ECO:0007669"/>
    <property type="project" value="InterPro"/>
</dbReference>
<evidence type="ECO:0000313" key="10">
    <source>
        <dbReference type="EMBL" id="KIO72819.1"/>
    </source>
</evidence>
<dbReference type="GO" id="GO:0008233">
    <property type="term" value="F:peptidase activity"/>
    <property type="evidence" value="ECO:0007669"/>
    <property type="project" value="UniProtKB-KW"/>
</dbReference>
<dbReference type="EC" id="3.4.-.-" evidence="8"/>
<dbReference type="EMBL" id="CCRF01000061">
    <property type="protein sequence ID" value="CEE01806.1"/>
    <property type="molecule type" value="Genomic_DNA"/>
</dbReference>
<organism evidence="9 12">
    <name type="scientific">Caldibacillus thermoamylovorans</name>
    <dbReference type="NCBI Taxonomy" id="35841"/>
    <lineage>
        <taxon>Bacteria</taxon>
        <taxon>Bacillati</taxon>
        <taxon>Bacillota</taxon>
        <taxon>Bacilli</taxon>
        <taxon>Bacillales</taxon>
        <taxon>Bacillaceae</taxon>
        <taxon>Caldibacillus</taxon>
    </lineage>
</organism>
<keyword evidence="2 8" id="KW-0645">Protease</keyword>
<proteinExistence type="inferred from homology"/>
<dbReference type="InterPro" id="IPR003738">
    <property type="entry name" value="SRAP"/>
</dbReference>
<dbReference type="InterPro" id="IPR036590">
    <property type="entry name" value="SRAP-like"/>
</dbReference>
<evidence type="ECO:0000256" key="4">
    <source>
        <dbReference type="ARBA" id="ARBA00022801"/>
    </source>
</evidence>
<dbReference type="Proteomes" id="UP000040576">
    <property type="component" value="Unassembled WGS sequence"/>
</dbReference>
<gene>
    <name evidence="10" type="ORF">B4167_2595</name>
    <name evidence="9" type="ORF">BT1A1_1984</name>
</gene>
<dbReference type="GO" id="GO:0106300">
    <property type="term" value="P:protein-DNA covalent cross-linking repair"/>
    <property type="evidence" value="ECO:0007669"/>
    <property type="project" value="InterPro"/>
</dbReference>
<evidence type="ECO:0000256" key="7">
    <source>
        <dbReference type="ARBA" id="ARBA00023239"/>
    </source>
</evidence>
<dbReference type="AlphaFoldDB" id="A0A090IUP3"/>
<dbReference type="Gene3D" id="3.90.1680.10">
    <property type="entry name" value="SOS response associated peptidase-like"/>
    <property type="match status" value="1"/>
</dbReference>
<keyword evidence="3" id="KW-0227">DNA damage</keyword>
<dbReference type="Proteomes" id="UP000032076">
    <property type="component" value="Unassembled WGS sequence"/>
</dbReference>
<reference evidence="10 11" key="2">
    <citation type="submission" date="2015-01" db="EMBL/GenBank/DDBJ databases">
        <title>Draft Genome Sequences of Four Bacillus thermoamylovorans Strains, Isolated From Food Products.</title>
        <authorList>
            <person name="Krawcyk A.O."/>
            <person name="Berendsen E.M."/>
            <person name="Eijlander R.T."/>
            <person name="de Jong A."/>
            <person name="Wells-Bennik M."/>
            <person name="Kuipers O.P."/>
        </authorList>
    </citation>
    <scope>NUCLEOTIDE SEQUENCE [LARGE SCALE GENOMIC DNA]</scope>
    <source>
        <strain evidence="10 11">B4167</strain>
    </source>
</reference>
<evidence type="ECO:0000256" key="2">
    <source>
        <dbReference type="ARBA" id="ARBA00022670"/>
    </source>
</evidence>
<dbReference type="GeneID" id="92961197"/>
<evidence type="ECO:0000256" key="3">
    <source>
        <dbReference type="ARBA" id="ARBA00022763"/>
    </source>
</evidence>
<evidence type="ECO:0000256" key="1">
    <source>
        <dbReference type="ARBA" id="ARBA00008136"/>
    </source>
</evidence>
<keyword evidence="6" id="KW-0238">DNA-binding</keyword>
<sequence length="223" mass="26048">MCGRFTLTVDLQDVVDYFQLQFIPDHFSPSFNIAPSQLVLTAIAHNGERRAGYMKWGLVPYWVKQPKQWKPLINARSESLTDKSSFKHLVEKHRCVIFADSFYEWKVENGKKTPYRIMKDDGKPFAFAALWDRNQEGDTELFTCVILTTSANEKVRNIHERMPVMLDNEEAWETWLNTKEYPYAKAKELLKPYPMENQKLYVVSSLVNSPKNNGEECIRPLFS</sequence>
<dbReference type="PANTHER" id="PTHR13604:SF0">
    <property type="entry name" value="ABASIC SITE PROCESSING PROTEIN HMCES"/>
    <property type="match status" value="1"/>
</dbReference>
<dbReference type="EMBL" id="JXLU01000080">
    <property type="protein sequence ID" value="KIO72819.1"/>
    <property type="molecule type" value="Genomic_DNA"/>
</dbReference>
<dbReference type="GO" id="GO:0006508">
    <property type="term" value="P:proteolysis"/>
    <property type="evidence" value="ECO:0007669"/>
    <property type="project" value="UniProtKB-KW"/>
</dbReference>
<dbReference type="GO" id="GO:0016829">
    <property type="term" value="F:lyase activity"/>
    <property type="evidence" value="ECO:0007669"/>
    <property type="project" value="UniProtKB-KW"/>
</dbReference>
<dbReference type="PATRIC" id="fig|35841.7.peg.1140"/>